<dbReference type="EMBL" id="RSFW01000021">
    <property type="protein sequence ID" value="RSD25023.1"/>
    <property type="molecule type" value="Genomic_DNA"/>
</dbReference>
<dbReference type="InterPro" id="IPR036873">
    <property type="entry name" value="Rhodanese-like_dom_sf"/>
</dbReference>
<comment type="similarity">
    <text evidence="1">Belongs to the sulfur carrier protein TusA family.</text>
</comment>
<evidence type="ECO:0000313" key="3">
    <source>
        <dbReference type="EMBL" id="RSD25023.1"/>
    </source>
</evidence>
<protein>
    <recommendedName>
        <fullName evidence="2">Rhodanese domain-containing protein</fullName>
    </recommendedName>
</protein>
<dbReference type="Gene3D" id="3.40.250.10">
    <property type="entry name" value="Rhodanese-like domain"/>
    <property type="match status" value="1"/>
</dbReference>
<dbReference type="PROSITE" id="PS01148">
    <property type="entry name" value="UPF0033"/>
    <property type="match status" value="1"/>
</dbReference>
<dbReference type="InterPro" id="IPR001763">
    <property type="entry name" value="Rhodanese-like_dom"/>
</dbReference>
<accession>A0A427TL25</accession>
<evidence type="ECO:0000259" key="2">
    <source>
        <dbReference type="PROSITE" id="PS50206"/>
    </source>
</evidence>
<proteinExistence type="inferred from homology"/>
<comment type="caution">
    <text evidence="3">The sequence shown here is derived from an EMBL/GenBank/DDBJ whole genome shotgun (WGS) entry which is preliminary data.</text>
</comment>
<gene>
    <name evidence="3" type="ORF">EJA10_18730</name>
</gene>
<dbReference type="InterPro" id="IPR036868">
    <property type="entry name" value="TusA-like_sf"/>
</dbReference>
<dbReference type="Proteomes" id="UP000279911">
    <property type="component" value="Unassembled WGS sequence"/>
</dbReference>
<sequence length="192" mass="21116">MSISADKVLDAKGLACPMPIVKTKKTMNELEPGQVIEVQATDKGSTTDLKAWAESTGNQYLGTITEGDVLKHYLRKASEDELSDESPHPHTATLEEVLNKLDGNEKIKILDVRESAEYAFSHIPNAISIPLGELEQRFNELNPEEDVYIICRSGSRSDMAAKKLAEKGFKKPINVVSGMKAWTGPTETSVEK</sequence>
<dbReference type="PANTHER" id="PTHR33279">
    <property type="entry name" value="SULFUR CARRIER PROTEIN YEDF-RELATED"/>
    <property type="match status" value="1"/>
</dbReference>
<dbReference type="SUPFAM" id="SSF64307">
    <property type="entry name" value="SirA-like"/>
    <property type="match status" value="1"/>
</dbReference>
<dbReference type="SMART" id="SM00450">
    <property type="entry name" value="RHOD"/>
    <property type="match status" value="1"/>
</dbReference>
<reference evidence="4" key="1">
    <citation type="submission" date="2018-12" db="EMBL/GenBank/DDBJ databases">
        <title>Bacillus chawlae sp. nov., Bacillus glennii sp. nov., and Bacillus saganii sp. nov. Isolated from the Vehicle Assembly Building at Kennedy Space Center where the Viking Spacecraft were Assembled.</title>
        <authorList>
            <person name="Seuylemezian A."/>
            <person name="Vaishampayan P."/>
        </authorList>
    </citation>
    <scope>NUCLEOTIDE SEQUENCE [LARGE SCALE GENOMIC DNA]</scope>
    <source>
        <strain evidence="4">DSM 13966</strain>
    </source>
</reference>
<evidence type="ECO:0000256" key="1">
    <source>
        <dbReference type="ARBA" id="ARBA00008984"/>
    </source>
</evidence>
<dbReference type="CDD" id="cd00291">
    <property type="entry name" value="SirA_YedF_YeeD"/>
    <property type="match status" value="1"/>
</dbReference>
<organism evidence="3 4">
    <name type="scientific">Mesobacillus subterraneus</name>
    <dbReference type="NCBI Taxonomy" id="285983"/>
    <lineage>
        <taxon>Bacteria</taxon>
        <taxon>Bacillati</taxon>
        <taxon>Bacillota</taxon>
        <taxon>Bacilli</taxon>
        <taxon>Bacillales</taxon>
        <taxon>Bacillaceae</taxon>
        <taxon>Mesobacillus</taxon>
    </lineage>
</organism>
<dbReference type="OrthoDB" id="9796234at2"/>
<dbReference type="PANTHER" id="PTHR33279:SF6">
    <property type="entry name" value="SULFUR CARRIER PROTEIN YEDF-RELATED"/>
    <property type="match status" value="1"/>
</dbReference>
<dbReference type="RefSeq" id="WP_125481556.1">
    <property type="nucleotide sequence ID" value="NZ_RSFW01000021.1"/>
</dbReference>
<dbReference type="InterPro" id="IPR001455">
    <property type="entry name" value="TusA-like"/>
</dbReference>
<dbReference type="CDD" id="cd00158">
    <property type="entry name" value="RHOD"/>
    <property type="match status" value="1"/>
</dbReference>
<dbReference type="SUPFAM" id="SSF52821">
    <property type="entry name" value="Rhodanese/Cell cycle control phosphatase"/>
    <property type="match status" value="1"/>
</dbReference>
<dbReference type="Gene3D" id="3.30.110.40">
    <property type="entry name" value="TusA-like domain"/>
    <property type="match status" value="1"/>
</dbReference>
<dbReference type="Pfam" id="PF00581">
    <property type="entry name" value="Rhodanese"/>
    <property type="match status" value="1"/>
</dbReference>
<dbReference type="PROSITE" id="PS50206">
    <property type="entry name" value="RHODANESE_3"/>
    <property type="match status" value="1"/>
</dbReference>
<name>A0A427TL25_9BACI</name>
<dbReference type="Pfam" id="PF01206">
    <property type="entry name" value="TusA"/>
    <property type="match status" value="1"/>
</dbReference>
<feature type="domain" description="Rhodanese" evidence="2">
    <location>
        <begin position="103"/>
        <end position="188"/>
    </location>
</feature>
<evidence type="ECO:0000313" key="4">
    <source>
        <dbReference type="Proteomes" id="UP000279911"/>
    </source>
</evidence>
<dbReference type="AlphaFoldDB" id="A0A427TL25"/>